<dbReference type="RefSeq" id="WP_006751829.1">
    <property type="nucleotide sequence ID" value="NZ_ABLC01000056.1"/>
</dbReference>
<evidence type="ECO:0000256" key="1">
    <source>
        <dbReference type="SAM" id="MobiDB-lite"/>
    </source>
</evidence>
<feature type="region of interest" description="Disordered" evidence="1">
    <location>
        <begin position="1"/>
        <end position="35"/>
    </location>
</feature>
<evidence type="ECO:0000313" key="2">
    <source>
        <dbReference type="EMBL" id="EDT03842.1"/>
    </source>
</evidence>
<reference evidence="2 3" key="1">
    <citation type="submission" date="2008-03" db="EMBL/GenBank/DDBJ databases">
        <title>Sequencing of the draft genome and assembly of Burkholderia ambifaria IOP40-10.</title>
        <authorList>
            <consortium name="US DOE Joint Genome Institute (JGI-PGF)"/>
            <person name="Copeland A."/>
            <person name="Lucas S."/>
            <person name="Lapidus A."/>
            <person name="Glavina del Rio T."/>
            <person name="Dalin E."/>
            <person name="Tice H."/>
            <person name="Bruce D."/>
            <person name="Goodwin L."/>
            <person name="Pitluck S."/>
            <person name="Larimer F."/>
            <person name="Land M.L."/>
            <person name="Hauser L."/>
            <person name="Tiedje J."/>
            <person name="Richardson P."/>
        </authorList>
    </citation>
    <scope>NUCLEOTIDE SEQUENCE [LARGE SCALE GENOMIC DNA]</scope>
    <source>
        <strain evidence="2 3">IOP40-10</strain>
    </source>
</reference>
<gene>
    <name evidence="2" type="ORF">BamIOP4010DRAFT_2641</name>
</gene>
<sequence>MRLSSRSGANRAPRTAHTARTSGNEGRVTKFDRHGDDRGSWCERILDAIDDHHGSHAHDQGYATLDVHGVELSAQLRAALVARGFAVFTQTNDGFLAGKHPPPER</sequence>
<protein>
    <submittedName>
        <fullName evidence="2">Uncharacterized protein</fullName>
    </submittedName>
</protein>
<dbReference type="Proteomes" id="UP000005463">
    <property type="component" value="Unassembled WGS sequence"/>
</dbReference>
<dbReference type="EMBL" id="ABLC01000056">
    <property type="protein sequence ID" value="EDT03842.1"/>
    <property type="molecule type" value="Genomic_DNA"/>
</dbReference>
<proteinExistence type="predicted"/>
<dbReference type="PATRIC" id="fig|396596.7.peg.5096"/>
<accession>B1FF31</accession>
<dbReference type="AlphaFoldDB" id="B1FF31"/>
<comment type="caution">
    <text evidence="2">The sequence shown here is derived from an EMBL/GenBank/DDBJ whole genome shotgun (WGS) entry which is preliminary data.</text>
</comment>
<name>B1FF31_9BURK</name>
<organism evidence="2 3">
    <name type="scientific">Burkholderia ambifaria IOP40-10</name>
    <dbReference type="NCBI Taxonomy" id="396596"/>
    <lineage>
        <taxon>Bacteria</taxon>
        <taxon>Pseudomonadati</taxon>
        <taxon>Pseudomonadota</taxon>
        <taxon>Betaproteobacteria</taxon>
        <taxon>Burkholderiales</taxon>
        <taxon>Burkholderiaceae</taxon>
        <taxon>Burkholderia</taxon>
        <taxon>Burkholderia cepacia complex</taxon>
    </lineage>
</organism>
<evidence type="ECO:0000313" key="3">
    <source>
        <dbReference type="Proteomes" id="UP000005463"/>
    </source>
</evidence>